<dbReference type="AlphaFoldDB" id="A0A2V2N0P9"/>
<sequence>MIGLIFPSENGTSQSHQIKNHRYQAVIYITQEDKPIAYTMDEKYLKWGVLLSSALAIFMANIDVSIVNVVLPLLVNTFHVSFNDISLINLLYLVSMTSFLLIAGKLSDIFGPELMLSAGYGIFIISSALCGLSQSLQGLEIFRFIQGIGAALLFSTSAVIITRYIASDWWGRAFGVNGLFACIGFALGSPVGGYIQDTIGWRWIFFVNIPIGIAGIVLVRLLLNKPYTRTNTETPDIVGFILSLAFIGSLSFTLHILSESSSYPLLPLSITIVGIALAIFVFHQKRAPSPLLDFSVFKDRILNLALCASFFYTFILSGVSLLLPFYLIDLLNYSASTAGLFLAIPTASSIFLAYVSGWLTDKLGPIIPCIMGMFFCLFAGIAFHGLTMTTSGVNICFSLVLYGIGIGLFVPASVAFVMNQSEEKNRGMISSLKSLILQLGSITGLTVFTIIYTFGISTSGFSDIISQYQYLSNFHFAMLFVIISSILSLIVCISARKISSDIMKKTKPELT</sequence>
<dbReference type="PROSITE" id="PS50850">
    <property type="entry name" value="MFS"/>
    <property type="match status" value="1"/>
</dbReference>
<comment type="subcellular location">
    <subcellularLocation>
        <location evidence="1">Membrane</location>
        <topology evidence="1">Multi-pass membrane protein</topology>
    </subcellularLocation>
</comment>
<evidence type="ECO:0000256" key="2">
    <source>
        <dbReference type="ARBA" id="ARBA00022448"/>
    </source>
</evidence>
<dbReference type="Gene3D" id="1.20.1720.10">
    <property type="entry name" value="Multidrug resistance protein D"/>
    <property type="match status" value="1"/>
</dbReference>
<feature type="transmembrane region" description="Helical" evidence="6">
    <location>
        <begin position="235"/>
        <end position="257"/>
    </location>
</feature>
<evidence type="ECO:0000259" key="7">
    <source>
        <dbReference type="PROSITE" id="PS50850"/>
    </source>
</evidence>
<feature type="transmembrane region" description="Helical" evidence="6">
    <location>
        <begin position="114"/>
        <end position="135"/>
    </location>
</feature>
<name>A0A2V2N0P9_9EURY</name>
<dbReference type="SUPFAM" id="SSF103473">
    <property type="entry name" value="MFS general substrate transporter"/>
    <property type="match status" value="1"/>
</dbReference>
<organism evidence="8 9">
    <name type="scientific">Methanospirillum lacunae</name>
    <dbReference type="NCBI Taxonomy" id="668570"/>
    <lineage>
        <taxon>Archaea</taxon>
        <taxon>Methanobacteriati</taxon>
        <taxon>Methanobacteriota</taxon>
        <taxon>Stenosarchaea group</taxon>
        <taxon>Methanomicrobia</taxon>
        <taxon>Methanomicrobiales</taxon>
        <taxon>Methanospirillaceae</taxon>
        <taxon>Methanospirillum</taxon>
    </lineage>
</organism>
<evidence type="ECO:0000256" key="1">
    <source>
        <dbReference type="ARBA" id="ARBA00004141"/>
    </source>
</evidence>
<dbReference type="PANTHER" id="PTHR42718:SF9">
    <property type="entry name" value="MAJOR FACILITATOR SUPERFAMILY MULTIDRUG TRANSPORTER MFSC"/>
    <property type="match status" value="1"/>
</dbReference>
<feature type="transmembrane region" description="Helical" evidence="6">
    <location>
        <begin position="392"/>
        <end position="414"/>
    </location>
</feature>
<feature type="transmembrane region" description="Helical" evidence="6">
    <location>
        <begin position="474"/>
        <end position="495"/>
    </location>
</feature>
<keyword evidence="5 6" id="KW-0472">Membrane</keyword>
<dbReference type="InterPro" id="IPR011701">
    <property type="entry name" value="MFS"/>
</dbReference>
<evidence type="ECO:0000313" key="8">
    <source>
        <dbReference type="EMBL" id="PWR73732.1"/>
    </source>
</evidence>
<dbReference type="InterPro" id="IPR036259">
    <property type="entry name" value="MFS_trans_sf"/>
</dbReference>
<dbReference type="PRINTS" id="PR01036">
    <property type="entry name" value="TCRTETB"/>
</dbReference>
<keyword evidence="2" id="KW-0813">Transport</keyword>
<feature type="transmembrane region" description="Helical" evidence="6">
    <location>
        <begin position="263"/>
        <end position="282"/>
    </location>
</feature>
<dbReference type="GO" id="GO:0016020">
    <property type="term" value="C:membrane"/>
    <property type="evidence" value="ECO:0007669"/>
    <property type="project" value="UniProtKB-SubCell"/>
</dbReference>
<feature type="transmembrane region" description="Helical" evidence="6">
    <location>
        <begin position="302"/>
        <end position="327"/>
    </location>
</feature>
<feature type="transmembrane region" description="Helical" evidence="6">
    <location>
        <begin position="435"/>
        <end position="454"/>
    </location>
</feature>
<proteinExistence type="predicted"/>
<dbReference type="GeneID" id="97549050"/>
<evidence type="ECO:0000256" key="4">
    <source>
        <dbReference type="ARBA" id="ARBA00022989"/>
    </source>
</evidence>
<keyword evidence="3 6" id="KW-0812">Transmembrane</keyword>
<dbReference type="RefSeq" id="WP_109967012.1">
    <property type="nucleotide sequence ID" value="NZ_CP176093.1"/>
</dbReference>
<feature type="transmembrane region" description="Helical" evidence="6">
    <location>
        <begin position="201"/>
        <end position="223"/>
    </location>
</feature>
<gene>
    <name evidence="8" type="ORF">DK846_00735</name>
</gene>
<evidence type="ECO:0000313" key="9">
    <source>
        <dbReference type="Proteomes" id="UP000245657"/>
    </source>
</evidence>
<feature type="transmembrane region" description="Helical" evidence="6">
    <location>
        <begin position="49"/>
        <end position="73"/>
    </location>
</feature>
<dbReference type="Gene3D" id="1.20.1250.20">
    <property type="entry name" value="MFS general substrate transporter like domains"/>
    <property type="match status" value="1"/>
</dbReference>
<keyword evidence="9" id="KW-1185">Reference proteome</keyword>
<keyword evidence="4 6" id="KW-1133">Transmembrane helix</keyword>
<protein>
    <recommendedName>
        <fullName evidence="7">Major facilitator superfamily (MFS) profile domain-containing protein</fullName>
    </recommendedName>
</protein>
<dbReference type="EMBL" id="QGMY01000002">
    <property type="protein sequence ID" value="PWR73732.1"/>
    <property type="molecule type" value="Genomic_DNA"/>
</dbReference>
<evidence type="ECO:0000256" key="5">
    <source>
        <dbReference type="ARBA" id="ARBA00023136"/>
    </source>
</evidence>
<comment type="caution">
    <text evidence="8">The sequence shown here is derived from an EMBL/GenBank/DDBJ whole genome shotgun (WGS) entry which is preliminary data.</text>
</comment>
<dbReference type="PANTHER" id="PTHR42718">
    <property type="entry name" value="MAJOR FACILITATOR SUPERFAMILY MULTIDRUG TRANSPORTER MFSC"/>
    <property type="match status" value="1"/>
</dbReference>
<accession>A0A2V2N0P9</accession>
<feature type="transmembrane region" description="Helical" evidence="6">
    <location>
        <begin position="366"/>
        <end position="386"/>
    </location>
</feature>
<dbReference type="Proteomes" id="UP000245657">
    <property type="component" value="Unassembled WGS sequence"/>
</dbReference>
<reference evidence="8 9" key="1">
    <citation type="submission" date="2018-05" db="EMBL/GenBank/DDBJ databases">
        <title>Draft genome of Methanospirillum lacunae Ki8-1.</title>
        <authorList>
            <person name="Dueholm M.S."/>
            <person name="Nielsen P.H."/>
            <person name="Bakmann L.F."/>
            <person name="Otzen D.E."/>
        </authorList>
    </citation>
    <scope>NUCLEOTIDE SEQUENCE [LARGE SCALE GENOMIC DNA]</scope>
    <source>
        <strain evidence="8 9">Ki8-1</strain>
    </source>
</reference>
<feature type="transmembrane region" description="Helical" evidence="6">
    <location>
        <begin position="333"/>
        <end position="354"/>
    </location>
</feature>
<feature type="domain" description="Major facilitator superfamily (MFS) profile" evidence="7">
    <location>
        <begin position="49"/>
        <end position="496"/>
    </location>
</feature>
<dbReference type="CDD" id="cd17321">
    <property type="entry name" value="MFS_MMR_MDR_like"/>
    <property type="match status" value="1"/>
</dbReference>
<feature type="transmembrane region" description="Helical" evidence="6">
    <location>
        <begin position="174"/>
        <end position="195"/>
    </location>
</feature>
<dbReference type="Pfam" id="PF07690">
    <property type="entry name" value="MFS_1"/>
    <property type="match status" value="1"/>
</dbReference>
<feature type="transmembrane region" description="Helical" evidence="6">
    <location>
        <begin position="85"/>
        <end position="102"/>
    </location>
</feature>
<feature type="transmembrane region" description="Helical" evidence="6">
    <location>
        <begin position="141"/>
        <end position="162"/>
    </location>
</feature>
<dbReference type="GO" id="GO:0022857">
    <property type="term" value="F:transmembrane transporter activity"/>
    <property type="evidence" value="ECO:0007669"/>
    <property type="project" value="InterPro"/>
</dbReference>
<evidence type="ECO:0000256" key="3">
    <source>
        <dbReference type="ARBA" id="ARBA00022692"/>
    </source>
</evidence>
<evidence type="ECO:0000256" key="6">
    <source>
        <dbReference type="SAM" id="Phobius"/>
    </source>
</evidence>
<dbReference type="InterPro" id="IPR020846">
    <property type="entry name" value="MFS_dom"/>
</dbReference>